<reference evidence="3" key="2">
    <citation type="submission" date="2019-11" db="EMBL/GenBank/DDBJ databases">
        <title>Epiphytic Pseudomonas syringae from cherry orchards.</title>
        <authorList>
            <person name="Hulin M.T."/>
        </authorList>
    </citation>
    <scope>NUCLEOTIDE SEQUENCE</scope>
    <source>
        <strain evidence="3">PA-2-1F</strain>
    </source>
</reference>
<keyword evidence="5" id="KW-1185">Reference proteome</keyword>
<evidence type="ECO:0000313" key="4">
    <source>
        <dbReference type="EMBL" id="SDO75489.1"/>
    </source>
</evidence>
<evidence type="ECO:0008006" key="7">
    <source>
        <dbReference type="Google" id="ProtNLM"/>
    </source>
</evidence>
<evidence type="ECO:0000313" key="6">
    <source>
        <dbReference type="Proteomes" id="UP000814126"/>
    </source>
</evidence>
<dbReference type="Proteomes" id="UP000181903">
    <property type="component" value="Chromosome I"/>
</dbReference>
<gene>
    <name evidence="3" type="ORF">GIV46_06525</name>
    <name evidence="4" type="ORF">SAMN04490208_4837</name>
</gene>
<dbReference type="AlphaFoldDB" id="A0AAP2S0V4"/>
<organism evidence="3 6">
    <name type="scientific">Pseudomonas poae</name>
    <dbReference type="NCBI Taxonomy" id="200451"/>
    <lineage>
        <taxon>Bacteria</taxon>
        <taxon>Pseudomonadati</taxon>
        <taxon>Pseudomonadota</taxon>
        <taxon>Gammaproteobacteria</taxon>
        <taxon>Pseudomonadales</taxon>
        <taxon>Pseudomonadaceae</taxon>
        <taxon>Pseudomonas</taxon>
    </lineage>
</organism>
<proteinExistence type="predicted"/>
<dbReference type="EMBL" id="LT629706">
    <property type="protein sequence ID" value="SDO75489.1"/>
    <property type="molecule type" value="Genomic_DNA"/>
</dbReference>
<name>A0AAP2S0V4_9PSED</name>
<protein>
    <recommendedName>
        <fullName evidence="7">FlxA-like protein</fullName>
    </recommendedName>
</protein>
<keyword evidence="1" id="KW-0175">Coiled coil</keyword>
<evidence type="ECO:0000313" key="3">
    <source>
        <dbReference type="EMBL" id="MCF5654671.1"/>
    </source>
</evidence>
<dbReference type="GeneID" id="45488681"/>
<sequence>MSSIGGLNPSSVNIPTVPDLRKNAAAEDARNDEKPASETEVKEGVSVSISSAGFRAAKTDSNKDIDNSSQTDPVKQLLKMIRELKKQIADKQAEIAAAQSDNSLTPEARQARVANLQASIATLQASLTMVQMQLGKAMKDQPADAQMEAMSLASK</sequence>
<dbReference type="EMBL" id="WJZX01000014">
    <property type="protein sequence ID" value="MCF5654671.1"/>
    <property type="molecule type" value="Genomic_DNA"/>
</dbReference>
<evidence type="ECO:0000313" key="5">
    <source>
        <dbReference type="Proteomes" id="UP000181903"/>
    </source>
</evidence>
<evidence type="ECO:0000256" key="1">
    <source>
        <dbReference type="SAM" id="Coils"/>
    </source>
</evidence>
<reference evidence="4 5" key="1">
    <citation type="submission" date="2016-10" db="EMBL/GenBank/DDBJ databases">
        <authorList>
            <person name="Varghese N."/>
            <person name="Submissions S."/>
        </authorList>
    </citation>
    <scope>NUCLEOTIDE SEQUENCE [LARGE SCALE GENOMIC DNA]</scope>
    <source>
        <strain evidence="4 5">BS2776</strain>
    </source>
</reference>
<dbReference type="Proteomes" id="UP000814126">
    <property type="component" value="Unassembled WGS sequence"/>
</dbReference>
<feature type="compositionally biased region" description="Basic and acidic residues" evidence="2">
    <location>
        <begin position="19"/>
        <end position="43"/>
    </location>
</feature>
<dbReference type="RefSeq" id="WP_003230426.1">
    <property type="nucleotide sequence ID" value="NZ_CP142150.1"/>
</dbReference>
<accession>A0AAP2S0V4</accession>
<feature type="region of interest" description="Disordered" evidence="2">
    <location>
        <begin position="1"/>
        <end position="45"/>
    </location>
</feature>
<feature type="compositionally biased region" description="Polar residues" evidence="2">
    <location>
        <begin position="1"/>
        <end position="14"/>
    </location>
</feature>
<evidence type="ECO:0000256" key="2">
    <source>
        <dbReference type="SAM" id="MobiDB-lite"/>
    </source>
</evidence>
<feature type="coiled-coil region" evidence="1">
    <location>
        <begin position="74"/>
        <end position="101"/>
    </location>
</feature>